<dbReference type="Proteomes" id="UP000175989">
    <property type="component" value="Unassembled WGS sequence"/>
</dbReference>
<dbReference type="RefSeq" id="WP_070247393.1">
    <property type="nucleotide sequence ID" value="NZ_LROM01000071.1"/>
</dbReference>
<organism evidence="3 4">
    <name type="scientific">Duganella phyllosphaerae</name>
    <dbReference type="NCBI Taxonomy" id="762836"/>
    <lineage>
        <taxon>Bacteria</taxon>
        <taxon>Pseudomonadati</taxon>
        <taxon>Pseudomonadota</taxon>
        <taxon>Betaproteobacteria</taxon>
        <taxon>Burkholderiales</taxon>
        <taxon>Oxalobacteraceae</taxon>
        <taxon>Telluria group</taxon>
        <taxon>Duganella</taxon>
    </lineage>
</organism>
<evidence type="ECO:0008006" key="5">
    <source>
        <dbReference type="Google" id="ProtNLM"/>
    </source>
</evidence>
<sequence>MSLRFPRLAIAAMLCVLASPAALAGDLITSVKGKQVELFDTPDDAKPGRKVDVTGLPWAIKEEKNAFFKVNVGGKDGWVDSMQVMVPRSAKSDCAPRIGMHQGKVPDNNAATPGAAMTRCP</sequence>
<comment type="caution">
    <text evidence="3">The sequence shown here is derived from an EMBL/GenBank/DDBJ whole genome shotgun (WGS) entry which is preliminary data.</text>
</comment>
<feature type="signal peptide" evidence="2">
    <location>
        <begin position="1"/>
        <end position="24"/>
    </location>
</feature>
<evidence type="ECO:0000313" key="4">
    <source>
        <dbReference type="Proteomes" id="UP000175989"/>
    </source>
</evidence>
<proteinExistence type="predicted"/>
<evidence type="ECO:0000256" key="2">
    <source>
        <dbReference type="SAM" id="SignalP"/>
    </source>
</evidence>
<dbReference type="OrthoDB" id="8665813at2"/>
<feature type="region of interest" description="Disordered" evidence="1">
    <location>
        <begin position="95"/>
        <end position="121"/>
    </location>
</feature>
<name>A0A1E7WVN9_9BURK</name>
<evidence type="ECO:0000256" key="1">
    <source>
        <dbReference type="SAM" id="MobiDB-lite"/>
    </source>
</evidence>
<keyword evidence="2" id="KW-0732">Signal</keyword>
<gene>
    <name evidence="3" type="ORF">DUPY_16850</name>
</gene>
<reference evidence="4" key="1">
    <citation type="journal article" date="2016" name="Front. Microbiol.">
        <title>Molecular Keys to the Janthinobacterium and Duganella spp. Interaction with the Plant Pathogen Fusarium graminearum.</title>
        <authorList>
            <person name="Haack F.S."/>
            <person name="Poehlein A."/>
            <person name="Kroger C."/>
            <person name="Voigt C.A."/>
            <person name="Piepenbring M."/>
            <person name="Bode H.B."/>
            <person name="Daniel R."/>
            <person name="Schafer W."/>
            <person name="Streit W.R."/>
        </authorList>
    </citation>
    <scope>NUCLEOTIDE SEQUENCE [LARGE SCALE GENOMIC DNA]</scope>
    <source>
        <strain evidence="4">T54</strain>
    </source>
</reference>
<protein>
    <recommendedName>
        <fullName evidence="5">Bacterial SH3 domain protein</fullName>
    </recommendedName>
</protein>
<dbReference type="AlphaFoldDB" id="A0A1E7WVN9"/>
<accession>A0A1E7WVN9</accession>
<dbReference type="EMBL" id="LROM01000071">
    <property type="protein sequence ID" value="OFA03870.1"/>
    <property type="molecule type" value="Genomic_DNA"/>
</dbReference>
<keyword evidence="4" id="KW-1185">Reference proteome</keyword>
<evidence type="ECO:0000313" key="3">
    <source>
        <dbReference type="EMBL" id="OFA03870.1"/>
    </source>
</evidence>
<feature type="chain" id="PRO_5009207779" description="Bacterial SH3 domain protein" evidence="2">
    <location>
        <begin position="25"/>
        <end position="121"/>
    </location>
</feature>